<proteinExistence type="predicted"/>
<evidence type="ECO:0000256" key="4">
    <source>
        <dbReference type="PROSITE-ProRule" id="PRU00433"/>
    </source>
</evidence>
<dbReference type="InterPro" id="IPR036909">
    <property type="entry name" value="Cyt_c-like_dom_sf"/>
</dbReference>
<feature type="domain" description="Cytochrome c" evidence="7">
    <location>
        <begin position="399"/>
        <end position="688"/>
    </location>
</feature>
<dbReference type="Gene3D" id="1.10.760.10">
    <property type="entry name" value="Cytochrome c-like domain"/>
    <property type="match status" value="1"/>
</dbReference>
<dbReference type="GO" id="GO:0020037">
    <property type="term" value="F:heme binding"/>
    <property type="evidence" value="ECO:0007669"/>
    <property type="project" value="InterPro"/>
</dbReference>
<name>A0A927GVY5_9GAMM</name>
<dbReference type="AlphaFoldDB" id="A0A927GVY5"/>
<dbReference type="SUPFAM" id="SSF46626">
    <property type="entry name" value="Cytochrome c"/>
    <property type="match status" value="1"/>
</dbReference>
<dbReference type="InterPro" id="IPR009056">
    <property type="entry name" value="Cyt_c-like_dom"/>
</dbReference>
<keyword evidence="1 4" id="KW-0349">Heme</keyword>
<evidence type="ECO:0000256" key="6">
    <source>
        <dbReference type="SAM" id="SignalP"/>
    </source>
</evidence>
<organism evidence="8 9">
    <name type="scientific">Spongiibacter pelagi</name>
    <dbReference type="NCBI Taxonomy" id="2760804"/>
    <lineage>
        <taxon>Bacteria</taxon>
        <taxon>Pseudomonadati</taxon>
        <taxon>Pseudomonadota</taxon>
        <taxon>Gammaproteobacteria</taxon>
        <taxon>Cellvibrionales</taxon>
        <taxon>Spongiibacteraceae</taxon>
        <taxon>Spongiibacter</taxon>
    </lineage>
</organism>
<dbReference type="GO" id="GO:0009055">
    <property type="term" value="F:electron transfer activity"/>
    <property type="evidence" value="ECO:0007669"/>
    <property type="project" value="InterPro"/>
</dbReference>
<keyword evidence="6" id="KW-0732">Signal</keyword>
<evidence type="ECO:0000256" key="2">
    <source>
        <dbReference type="ARBA" id="ARBA00022723"/>
    </source>
</evidence>
<evidence type="ECO:0000256" key="5">
    <source>
        <dbReference type="SAM" id="MobiDB-lite"/>
    </source>
</evidence>
<evidence type="ECO:0000313" key="8">
    <source>
        <dbReference type="EMBL" id="MBD2858890.1"/>
    </source>
</evidence>
<evidence type="ECO:0000256" key="1">
    <source>
        <dbReference type="ARBA" id="ARBA00022617"/>
    </source>
</evidence>
<comment type="caution">
    <text evidence="8">The sequence shown here is derived from an EMBL/GenBank/DDBJ whole genome shotgun (WGS) entry which is preliminary data.</text>
</comment>
<feature type="region of interest" description="Disordered" evidence="5">
    <location>
        <begin position="180"/>
        <end position="200"/>
    </location>
</feature>
<feature type="signal peptide" evidence="6">
    <location>
        <begin position="1"/>
        <end position="29"/>
    </location>
</feature>
<dbReference type="EMBL" id="JACXLD010000003">
    <property type="protein sequence ID" value="MBD2858890.1"/>
    <property type="molecule type" value="Genomic_DNA"/>
</dbReference>
<dbReference type="Proteomes" id="UP000610558">
    <property type="component" value="Unassembled WGS sequence"/>
</dbReference>
<keyword evidence="2 4" id="KW-0479">Metal-binding</keyword>
<gene>
    <name evidence="8" type="ORF">IB286_07675</name>
</gene>
<accession>A0A927GVY5</accession>
<sequence>MLYRILRNATLRSAALSITTLSASLTANAFVYDDDPNALLGSSRGGLAMLDYCYGKSDDTLVPTDPRSLVQPGISNGKAVHFNAYWAECHADPEAVQEYSDPNTCGELRSQWYAGEKLMDTGSENVAALFASNNYRGPESAGGISTFSAEQYNMLWTIWGGYTARPANFDELVSNRYGTGMDEERNPYPLPGEDPNQTNGGSGQLPEMFTQLRETDGSWSGRIGVTCNGCHSGEVGSKADGDDLGFLFGGSSATDLNLFLRDMYPLGYMASGVTPLNLTQTRGTNNASAVNIAFLFPMEGFPNPYSFMQISQSGSTGSMDSPNWWNMGHRPLKFVDGLFPMDAPRVDSVFYAPFFGLFGGSSGPLGAEGQSWMREHGPQINRWVESLKAPKYPMPVNTELAEQGAVLFHELNMWDESRNNAVRQPEGNGSCASCHGAYAPRYVNNEDYLSDPRLEGMAGYIVPLEIIGTDERRVLTNTEGMQQAGADNFFGYPPTKGAPQGFDCGPQGQERIRGDREIGYLAQPLYGVWASAPYLHNGSVPTVWEILKPQDRHPIWRRKSAPAPAGSASTVVMGFDTNLQRAYDSQKMGWKYDKIQCNAYPPMVTPFYNCDPFNIDNTPYPQQMKNIAYGNMTGAWNIDYPPIVTNEHMENRKIYNSHLYSQGNGGHEFTAVLTDAERYAIIEYLKTL</sequence>
<keyword evidence="3 4" id="KW-0408">Iron</keyword>
<dbReference type="PANTHER" id="PTHR30600:SF9">
    <property type="entry name" value="BLR7738 PROTEIN"/>
    <property type="match status" value="1"/>
</dbReference>
<dbReference type="GO" id="GO:0046872">
    <property type="term" value="F:metal ion binding"/>
    <property type="evidence" value="ECO:0007669"/>
    <property type="project" value="UniProtKB-KW"/>
</dbReference>
<dbReference type="InterPro" id="IPR051395">
    <property type="entry name" value="Cytochrome_c_Peroxidase/MauG"/>
</dbReference>
<evidence type="ECO:0000259" key="7">
    <source>
        <dbReference type="PROSITE" id="PS51007"/>
    </source>
</evidence>
<evidence type="ECO:0000256" key="3">
    <source>
        <dbReference type="ARBA" id="ARBA00023004"/>
    </source>
</evidence>
<protein>
    <recommendedName>
        <fullName evidence="7">Cytochrome c domain-containing protein</fullName>
    </recommendedName>
</protein>
<dbReference type="GO" id="GO:0004130">
    <property type="term" value="F:cytochrome-c peroxidase activity"/>
    <property type="evidence" value="ECO:0007669"/>
    <property type="project" value="TreeGrafter"/>
</dbReference>
<dbReference type="Pfam" id="PF21419">
    <property type="entry name" value="RoxA-like_Cyt-c"/>
    <property type="match status" value="1"/>
</dbReference>
<keyword evidence="9" id="KW-1185">Reference proteome</keyword>
<dbReference type="PANTHER" id="PTHR30600">
    <property type="entry name" value="CYTOCHROME C PEROXIDASE-RELATED"/>
    <property type="match status" value="1"/>
</dbReference>
<dbReference type="PROSITE" id="PS51007">
    <property type="entry name" value="CYTC"/>
    <property type="match status" value="1"/>
</dbReference>
<reference evidence="8" key="1">
    <citation type="submission" date="2020-09" db="EMBL/GenBank/DDBJ databases">
        <authorList>
            <person name="Yoon J.-W."/>
        </authorList>
    </citation>
    <scope>NUCLEOTIDE SEQUENCE</scope>
    <source>
        <strain evidence="8">KMU-158</strain>
    </source>
</reference>
<evidence type="ECO:0000313" key="9">
    <source>
        <dbReference type="Proteomes" id="UP000610558"/>
    </source>
</evidence>
<feature type="chain" id="PRO_5037894451" description="Cytochrome c domain-containing protein" evidence="6">
    <location>
        <begin position="30"/>
        <end position="688"/>
    </location>
</feature>
<dbReference type="RefSeq" id="WP_190764171.1">
    <property type="nucleotide sequence ID" value="NZ_JACXLD010000003.1"/>
</dbReference>